<dbReference type="Pfam" id="PF00874">
    <property type="entry name" value="PRD"/>
    <property type="match status" value="1"/>
</dbReference>
<protein>
    <submittedName>
        <fullName evidence="5">PRD domain protein EF_0829/AHA_3910</fullName>
    </submittedName>
</protein>
<gene>
    <name evidence="5" type="ORF">SAMN05443428_12410</name>
</gene>
<dbReference type="PANTHER" id="PTHR30185">
    <property type="entry name" value="CRYPTIC BETA-GLUCOSIDE BGL OPERON ANTITERMINATOR"/>
    <property type="match status" value="1"/>
</dbReference>
<organism evidence="5 6">
    <name type="scientific">Caloramator quimbayensis</name>
    <dbReference type="NCBI Taxonomy" id="1147123"/>
    <lineage>
        <taxon>Bacteria</taxon>
        <taxon>Bacillati</taxon>
        <taxon>Bacillota</taxon>
        <taxon>Clostridia</taxon>
        <taxon>Eubacteriales</taxon>
        <taxon>Clostridiaceae</taxon>
        <taxon>Caloramator</taxon>
    </lineage>
</organism>
<keyword evidence="6" id="KW-1185">Reference proteome</keyword>
<dbReference type="InterPro" id="IPR050661">
    <property type="entry name" value="BglG_antiterminators"/>
</dbReference>
<keyword evidence="3" id="KW-0804">Transcription</keyword>
<dbReference type="PANTHER" id="PTHR30185:SF18">
    <property type="entry name" value="TRANSCRIPTIONAL REGULATOR MTLR"/>
    <property type="match status" value="1"/>
</dbReference>
<keyword evidence="1" id="KW-0677">Repeat</keyword>
<dbReference type="GO" id="GO:0006355">
    <property type="term" value="P:regulation of DNA-templated transcription"/>
    <property type="evidence" value="ECO:0007669"/>
    <property type="project" value="InterPro"/>
</dbReference>
<dbReference type="InterPro" id="IPR011608">
    <property type="entry name" value="PRD"/>
</dbReference>
<reference evidence="6" key="1">
    <citation type="submission" date="2017-02" db="EMBL/GenBank/DDBJ databases">
        <authorList>
            <person name="Varghese N."/>
            <person name="Submissions S."/>
        </authorList>
    </citation>
    <scope>NUCLEOTIDE SEQUENCE [LARGE SCALE GENOMIC DNA]</scope>
    <source>
        <strain evidence="6">USBA 833</strain>
    </source>
</reference>
<proteinExistence type="predicted"/>
<evidence type="ECO:0000259" key="4">
    <source>
        <dbReference type="PROSITE" id="PS51372"/>
    </source>
</evidence>
<dbReference type="STRING" id="1147123.SAMN05443428_12410"/>
<evidence type="ECO:0000313" key="5">
    <source>
        <dbReference type="EMBL" id="SKA97180.1"/>
    </source>
</evidence>
<evidence type="ECO:0000256" key="3">
    <source>
        <dbReference type="ARBA" id="ARBA00023163"/>
    </source>
</evidence>
<dbReference type="SUPFAM" id="SSF63520">
    <property type="entry name" value="PTS-regulatory domain, PRD"/>
    <property type="match status" value="1"/>
</dbReference>
<dbReference type="EMBL" id="FUYH01000024">
    <property type="protein sequence ID" value="SKA97180.1"/>
    <property type="molecule type" value="Genomic_DNA"/>
</dbReference>
<dbReference type="Proteomes" id="UP000190105">
    <property type="component" value="Unassembled WGS sequence"/>
</dbReference>
<dbReference type="PROSITE" id="PS51372">
    <property type="entry name" value="PRD_2"/>
    <property type="match status" value="1"/>
</dbReference>
<dbReference type="InterPro" id="IPR036634">
    <property type="entry name" value="PRD_sf"/>
</dbReference>
<accession>A0A1T4Y640</accession>
<feature type="domain" description="PRD" evidence="4">
    <location>
        <begin position="15"/>
        <end position="117"/>
    </location>
</feature>
<name>A0A1T4Y640_9CLOT</name>
<dbReference type="OrthoDB" id="3192572at2"/>
<dbReference type="Gene3D" id="1.10.1790.10">
    <property type="entry name" value="PRD domain"/>
    <property type="match status" value="1"/>
</dbReference>
<sequence>MQLEDRLMILKEAGQIDEEVFTNVNKIIFMMKEEYNIELTEENGAMLVTHLSIALQRIKKGEIINQLDKEIFSQVKDNKFYKISEDIVNNIENLINVLIPFNEKVYIVMHLCALLEK</sequence>
<evidence type="ECO:0000256" key="2">
    <source>
        <dbReference type="ARBA" id="ARBA00023015"/>
    </source>
</evidence>
<keyword evidence="2" id="KW-0805">Transcription regulation</keyword>
<dbReference type="AlphaFoldDB" id="A0A1T4Y640"/>
<evidence type="ECO:0000256" key="1">
    <source>
        <dbReference type="ARBA" id="ARBA00022737"/>
    </source>
</evidence>
<evidence type="ECO:0000313" key="6">
    <source>
        <dbReference type="Proteomes" id="UP000190105"/>
    </source>
</evidence>